<dbReference type="InterPro" id="IPR025292">
    <property type="entry name" value="T3SS_LEE_assoc"/>
</dbReference>
<proteinExistence type="predicted"/>
<dbReference type="EMBL" id="UFQR01000002">
    <property type="protein sequence ID" value="SSW94905.1"/>
    <property type="molecule type" value="Genomic_DNA"/>
</dbReference>
<dbReference type="Pfam" id="PF13327">
    <property type="entry name" value="T3SS_LEE_assoc"/>
    <property type="match status" value="1"/>
</dbReference>
<gene>
    <name evidence="1" type="ORF">ARTV_0560</name>
</gene>
<protein>
    <submittedName>
        <fullName evidence="1">Uncharacterized protein</fullName>
    </submittedName>
</protein>
<evidence type="ECO:0000313" key="1">
    <source>
        <dbReference type="EMBL" id="SSW94905.1"/>
    </source>
</evidence>
<name>A0A3B0LWB5_9GAMM</name>
<reference evidence="1" key="1">
    <citation type="submission" date="2018-04" db="EMBL/GenBank/DDBJ databases">
        <authorList>
            <person name="Go L.Y."/>
            <person name="Mitchell J.A."/>
        </authorList>
    </citation>
    <scope>NUCLEOTIDE SEQUENCE</scope>
    <source>
        <strain evidence="1">ARTV</strain>
    </source>
</reference>
<organism evidence="1">
    <name type="scientific">Arsenophonus endosymbiont of Trialeurodes vaporariorum</name>
    <dbReference type="NCBI Taxonomy" id="235567"/>
    <lineage>
        <taxon>Bacteria</taxon>
        <taxon>Pseudomonadati</taxon>
        <taxon>Pseudomonadota</taxon>
        <taxon>Gammaproteobacteria</taxon>
        <taxon>Enterobacterales</taxon>
        <taxon>Morganellaceae</taxon>
        <taxon>Arsenophonus</taxon>
    </lineage>
</organism>
<sequence length="194" mass="23410">MTELAVRFNYLLSHPGEIMHAKWWQSLGLNEWQSRYPISNELKRRLDKLILNRLGFQPTLYRQVPENMQTWLLLLTKKPFLFTVVGLVSNPYPDYLWDSAYRSRLATLLSQEQIKQLIALWPPERHTVAVPWLVEEFLEQAHLYALNVFSHYWQEQDFARLLAWYFAPLEQQMVCSQQQIEQAVRWLFRLERFL</sequence>
<accession>A0A3B0LWB5</accession>
<dbReference type="AlphaFoldDB" id="A0A3B0LWB5"/>